<dbReference type="InterPro" id="IPR006685">
    <property type="entry name" value="MscS_channel_2nd"/>
</dbReference>
<dbReference type="EMBL" id="JACIGY010000001">
    <property type="protein sequence ID" value="MBB4410757.1"/>
    <property type="molecule type" value="Genomic_DNA"/>
</dbReference>
<dbReference type="InterPro" id="IPR010920">
    <property type="entry name" value="LSM_dom_sf"/>
</dbReference>
<keyword evidence="3 5" id="KW-1133">Transmembrane helix</keyword>
<keyword evidence="4 5" id="KW-0472">Membrane</keyword>
<dbReference type="EMBL" id="JACIHM010000001">
    <property type="protein sequence ID" value="MBB4445445.1"/>
    <property type="molecule type" value="Genomic_DNA"/>
</dbReference>
<evidence type="ECO:0000256" key="4">
    <source>
        <dbReference type="ARBA" id="ARBA00023136"/>
    </source>
</evidence>
<dbReference type="Proteomes" id="UP000524535">
    <property type="component" value="Unassembled WGS sequence"/>
</dbReference>
<feature type="transmembrane region" description="Helical" evidence="5">
    <location>
        <begin position="114"/>
        <end position="138"/>
    </location>
</feature>
<dbReference type="AlphaFoldDB" id="A0A7W6WMJ8"/>
<comment type="caution">
    <text evidence="7">The sequence shown here is derived from an EMBL/GenBank/DDBJ whole genome shotgun (WGS) entry which is preliminary data.</text>
</comment>
<keyword evidence="11" id="KW-1185">Reference proteome</keyword>
<dbReference type="Gene3D" id="2.30.30.60">
    <property type="match status" value="1"/>
</dbReference>
<evidence type="ECO:0000256" key="3">
    <source>
        <dbReference type="ARBA" id="ARBA00022989"/>
    </source>
</evidence>
<evidence type="ECO:0000313" key="7">
    <source>
        <dbReference type="EMBL" id="MBB4346849.1"/>
    </source>
</evidence>
<evidence type="ECO:0000256" key="1">
    <source>
        <dbReference type="ARBA" id="ARBA00004370"/>
    </source>
</evidence>
<keyword evidence="2 5" id="KW-0812">Transmembrane</keyword>
<dbReference type="Proteomes" id="UP000576087">
    <property type="component" value="Unassembled WGS sequence"/>
</dbReference>
<evidence type="ECO:0000313" key="9">
    <source>
        <dbReference type="EMBL" id="MBB4445445.1"/>
    </source>
</evidence>
<feature type="transmembrane region" description="Helical" evidence="5">
    <location>
        <begin position="192"/>
        <end position="211"/>
    </location>
</feature>
<dbReference type="SUPFAM" id="SSF50182">
    <property type="entry name" value="Sm-like ribonucleoproteins"/>
    <property type="match status" value="1"/>
</dbReference>
<evidence type="ECO:0000313" key="10">
    <source>
        <dbReference type="Proteomes" id="UP000520770"/>
    </source>
</evidence>
<dbReference type="Proteomes" id="UP000520770">
    <property type="component" value="Unassembled WGS sequence"/>
</dbReference>
<dbReference type="RefSeq" id="WP_246435710.1">
    <property type="nucleotide sequence ID" value="NZ_JACIGW010000001.1"/>
</dbReference>
<dbReference type="PANTHER" id="PTHR30566:SF25">
    <property type="entry name" value="INNER MEMBRANE PROTEIN"/>
    <property type="match status" value="1"/>
</dbReference>
<reference evidence="10 11" key="1">
    <citation type="submission" date="2020-08" db="EMBL/GenBank/DDBJ databases">
        <title>Genomic Encyclopedia of Type Strains, Phase IV (KMG-V): Genome sequencing to study the core and pangenomes of soil and plant-associated prokaryotes.</title>
        <authorList>
            <person name="Whitman W."/>
        </authorList>
    </citation>
    <scope>NUCLEOTIDE SEQUENCE [LARGE SCALE GENOMIC DNA]</scope>
    <source>
        <strain evidence="8 11">SEMIA 444</strain>
        <strain evidence="7 10">SEMIA 448</strain>
        <strain evidence="9 12">SEMIA 452</strain>
    </source>
</reference>
<dbReference type="PANTHER" id="PTHR30566">
    <property type="entry name" value="YNAI-RELATED MECHANOSENSITIVE ION CHANNEL"/>
    <property type="match status" value="1"/>
</dbReference>
<dbReference type="GO" id="GO:0016020">
    <property type="term" value="C:membrane"/>
    <property type="evidence" value="ECO:0007669"/>
    <property type="project" value="UniProtKB-SubCell"/>
</dbReference>
<dbReference type="InterPro" id="IPR023408">
    <property type="entry name" value="MscS_beta-dom_sf"/>
</dbReference>
<evidence type="ECO:0000313" key="11">
    <source>
        <dbReference type="Proteomes" id="UP000524535"/>
    </source>
</evidence>
<evidence type="ECO:0000256" key="2">
    <source>
        <dbReference type="ARBA" id="ARBA00022692"/>
    </source>
</evidence>
<gene>
    <name evidence="8" type="ORF">GGE31_001228</name>
    <name evidence="7" type="ORF">GGE33_000557</name>
    <name evidence="9" type="ORF">GGE35_001227</name>
</gene>
<comment type="subcellular location">
    <subcellularLocation>
        <location evidence="1">Membrane</location>
    </subcellularLocation>
</comment>
<feature type="transmembrane region" description="Helical" evidence="5">
    <location>
        <begin position="169"/>
        <end position="186"/>
    </location>
</feature>
<sequence length="397" mass="44441">MKSKKNDIFAAALFYVALHPNSTPMNQFIAEFRQYTDWLPNWMVSLGVLAAAIAIGLAMHRLAFRILTRLVENKDLFWRSLVSRGTRPLRLAILTATLSFAATVAPLAARPAEIIRHLLLIAFILVVGWSAKAALHIWMTVYLRRFKLDAEDNLLARTHVTQSRIAERIAGAMIIVLTIAAMLMTFPAVQQYGVSVLASAGVAGIVLGLALQPMLKNIFAGIQLAITQPIRIDDALIVEGEWGNVEEITSTYVVVKLWDWRRMILPLSYFIENPFQNWTRESSALIGTVMIYLDYTIPVSVIRSKVEEITAASKLWDRKVVAVQVTDFRENVMEVRILASASSAPKVFDIRCEVREKLIEFIQREYPQALPKVRTDRPLDGNGVAPVHAAHQAALQS</sequence>
<feature type="domain" description="Mechanosensitive ion channel MscS" evidence="6">
    <location>
        <begin position="215"/>
        <end position="280"/>
    </location>
</feature>
<evidence type="ECO:0000313" key="8">
    <source>
        <dbReference type="EMBL" id="MBB4410757.1"/>
    </source>
</evidence>
<protein>
    <submittedName>
        <fullName evidence="7">Small-conductance mechanosensitive channel</fullName>
    </submittedName>
</protein>
<dbReference type="Pfam" id="PF00924">
    <property type="entry name" value="MS_channel_2nd"/>
    <property type="match status" value="1"/>
</dbReference>
<accession>A0A7W6WMJ8</accession>
<name>A0A7W6WMJ8_9HYPH</name>
<proteinExistence type="predicted"/>
<dbReference type="Gene3D" id="1.10.287.1260">
    <property type="match status" value="1"/>
</dbReference>
<organism evidence="7 10">
    <name type="scientific">Aliirhizobium cellulosilyticum</name>
    <dbReference type="NCBI Taxonomy" id="393664"/>
    <lineage>
        <taxon>Bacteria</taxon>
        <taxon>Pseudomonadati</taxon>
        <taxon>Pseudomonadota</taxon>
        <taxon>Alphaproteobacteria</taxon>
        <taxon>Hyphomicrobiales</taxon>
        <taxon>Rhizobiaceae</taxon>
        <taxon>Aliirhizobium</taxon>
    </lineage>
</organism>
<evidence type="ECO:0000313" key="12">
    <source>
        <dbReference type="Proteomes" id="UP000576087"/>
    </source>
</evidence>
<feature type="transmembrane region" description="Helical" evidence="5">
    <location>
        <begin position="46"/>
        <end position="68"/>
    </location>
</feature>
<dbReference type="EMBL" id="JACIGW010000001">
    <property type="protein sequence ID" value="MBB4346849.1"/>
    <property type="molecule type" value="Genomic_DNA"/>
</dbReference>
<evidence type="ECO:0000256" key="5">
    <source>
        <dbReference type="SAM" id="Phobius"/>
    </source>
</evidence>
<evidence type="ECO:0000259" key="6">
    <source>
        <dbReference type="Pfam" id="PF00924"/>
    </source>
</evidence>
<dbReference type="GO" id="GO:0008381">
    <property type="term" value="F:mechanosensitive monoatomic ion channel activity"/>
    <property type="evidence" value="ECO:0007669"/>
    <property type="project" value="UniProtKB-ARBA"/>
</dbReference>